<keyword evidence="1" id="KW-0812">Transmembrane</keyword>
<dbReference type="EMBL" id="VFOZ01000001">
    <property type="protein sequence ID" value="TQL98650.1"/>
    <property type="molecule type" value="Genomic_DNA"/>
</dbReference>
<dbReference type="OrthoDB" id="5193039at2"/>
<sequence>MTGNGRLPTESEDREFANAVSAAPATILAGMLVFGGAGWLLARWLDIQALLPIFLVLGLVFAGYLVYVRYGR</sequence>
<dbReference type="AlphaFoldDB" id="A0A543CNV7"/>
<gene>
    <name evidence="2" type="ORF">FB559_4278</name>
</gene>
<comment type="caution">
    <text evidence="2">The sequence shown here is derived from an EMBL/GenBank/DDBJ whole genome shotgun (WGS) entry which is preliminary data.</text>
</comment>
<keyword evidence="1" id="KW-0472">Membrane</keyword>
<organism evidence="2 3">
    <name type="scientific">Actinoallomurus bryophytorum</name>
    <dbReference type="NCBI Taxonomy" id="1490222"/>
    <lineage>
        <taxon>Bacteria</taxon>
        <taxon>Bacillati</taxon>
        <taxon>Actinomycetota</taxon>
        <taxon>Actinomycetes</taxon>
        <taxon>Streptosporangiales</taxon>
        <taxon>Thermomonosporaceae</taxon>
        <taxon>Actinoallomurus</taxon>
    </lineage>
</organism>
<dbReference type="Proteomes" id="UP000316096">
    <property type="component" value="Unassembled WGS sequence"/>
</dbReference>
<feature type="transmembrane region" description="Helical" evidence="1">
    <location>
        <begin position="49"/>
        <end position="67"/>
    </location>
</feature>
<reference evidence="2 3" key="1">
    <citation type="submission" date="2019-06" db="EMBL/GenBank/DDBJ databases">
        <title>Sequencing the genomes of 1000 actinobacteria strains.</title>
        <authorList>
            <person name="Klenk H.-P."/>
        </authorList>
    </citation>
    <scope>NUCLEOTIDE SEQUENCE [LARGE SCALE GENOMIC DNA]</scope>
    <source>
        <strain evidence="2 3">DSM 102200</strain>
    </source>
</reference>
<proteinExistence type="predicted"/>
<evidence type="ECO:0000313" key="2">
    <source>
        <dbReference type="EMBL" id="TQL98650.1"/>
    </source>
</evidence>
<evidence type="ECO:0000313" key="3">
    <source>
        <dbReference type="Proteomes" id="UP000316096"/>
    </source>
</evidence>
<dbReference type="RefSeq" id="WP_141957223.1">
    <property type="nucleotide sequence ID" value="NZ_VFOZ01000001.1"/>
</dbReference>
<protein>
    <submittedName>
        <fullName evidence="2">Putative F0F1-ATPase subunit (Ca2+/Mg2+ transporter)</fullName>
    </submittedName>
</protein>
<evidence type="ECO:0000256" key="1">
    <source>
        <dbReference type="SAM" id="Phobius"/>
    </source>
</evidence>
<keyword evidence="1" id="KW-1133">Transmembrane helix</keyword>
<keyword evidence="3" id="KW-1185">Reference proteome</keyword>
<feature type="transmembrane region" description="Helical" evidence="1">
    <location>
        <begin position="20"/>
        <end position="42"/>
    </location>
</feature>
<name>A0A543CNV7_9ACTN</name>
<accession>A0A543CNV7</accession>